<evidence type="ECO:0000259" key="3">
    <source>
        <dbReference type="PROSITE" id="PS51186"/>
    </source>
</evidence>
<dbReference type="Gene3D" id="3.40.630.30">
    <property type="match status" value="1"/>
</dbReference>
<keyword evidence="5" id="KW-1185">Reference proteome</keyword>
<dbReference type="PROSITE" id="PS51186">
    <property type="entry name" value="GNAT"/>
    <property type="match status" value="1"/>
</dbReference>
<feature type="domain" description="N-acetyltransferase" evidence="3">
    <location>
        <begin position="13"/>
        <end position="186"/>
    </location>
</feature>
<dbReference type="RefSeq" id="XP_028475626.1">
    <property type="nucleotide sequence ID" value="XM_028623652.1"/>
</dbReference>
<evidence type="ECO:0000313" key="4">
    <source>
        <dbReference type="EMBL" id="RSH80907.1"/>
    </source>
</evidence>
<gene>
    <name evidence="4" type="ORF">EHS24_008335</name>
</gene>
<name>A0A427XQ07_9TREE</name>
<evidence type="ECO:0000256" key="1">
    <source>
        <dbReference type="ARBA" id="ARBA00022679"/>
    </source>
</evidence>
<evidence type="ECO:0000313" key="5">
    <source>
        <dbReference type="Proteomes" id="UP000279236"/>
    </source>
</evidence>
<dbReference type="STRING" id="105984.A0A427XQ07"/>
<organism evidence="4 5">
    <name type="scientific">Apiotrichum porosum</name>
    <dbReference type="NCBI Taxonomy" id="105984"/>
    <lineage>
        <taxon>Eukaryota</taxon>
        <taxon>Fungi</taxon>
        <taxon>Dikarya</taxon>
        <taxon>Basidiomycota</taxon>
        <taxon>Agaricomycotina</taxon>
        <taxon>Tremellomycetes</taxon>
        <taxon>Trichosporonales</taxon>
        <taxon>Trichosporonaceae</taxon>
        <taxon>Apiotrichum</taxon>
    </lineage>
</organism>
<dbReference type="GeneID" id="39592878"/>
<evidence type="ECO:0000256" key="2">
    <source>
        <dbReference type="ARBA" id="ARBA00023315"/>
    </source>
</evidence>
<dbReference type="EMBL" id="RSCE01000007">
    <property type="protein sequence ID" value="RSH80907.1"/>
    <property type="molecule type" value="Genomic_DNA"/>
</dbReference>
<keyword evidence="1" id="KW-0808">Transferase</keyword>
<keyword evidence="2" id="KW-0012">Acyltransferase</keyword>
<dbReference type="SUPFAM" id="SSF55729">
    <property type="entry name" value="Acyl-CoA N-acyltransferases (Nat)"/>
    <property type="match status" value="1"/>
</dbReference>
<proteinExistence type="predicted"/>
<dbReference type="Pfam" id="PF00583">
    <property type="entry name" value="Acetyltransf_1"/>
    <property type="match status" value="1"/>
</dbReference>
<dbReference type="InterPro" id="IPR000182">
    <property type="entry name" value="GNAT_dom"/>
</dbReference>
<dbReference type="GO" id="GO:0016747">
    <property type="term" value="F:acyltransferase activity, transferring groups other than amino-acyl groups"/>
    <property type="evidence" value="ECO:0007669"/>
    <property type="project" value="InterPro"/>
</dbReference>
<accession>A0A427XQ07</accession>
<sequence>MTAETNGSSKPETVIRAATADDADAVSAVGGAAFIVGHACALDDAHAYIDKHFTPEAMRVAISAPKSVWRVAESPPGNVVAFACLSLKDADSESYPGLAHLSSTQLVELQRVYAHPSCHGTGVARALVEATLETARGMGYTYAWLGVWERNPRAAAFYSKLGFRHVGEKKEWVGTDHHTDLILLAEL</sequence>
<dbReference type="InterPro" id="IPR016181">
    <property type="entry name" value="Acyl_CoA_acyltransferase"/>
</dbReference>
<reference evidence="4 5" key="1">
    <citation type="submission" date="2018-11" db="EMBL/GenBank/DDBJ databases">
        <title>Genome sequence of Apiotrichum porosum DSM 27194.</title>
        <authorList>
            <person name="Aliyu H."/>
            <person name="Gorte O."/>
            <person name="Ochsenreither K."/>
        </authorList>
    </citation>
    <scope>NUCLEOTIDE SEQUENCE [LARGE SCALE GENOMIC DNA]</scope>
    <source>
        <strain evidence="4 5">DSM 27194</strain>
    </source>
</reference>
<comment type="caution">
    <text evidence="4">The sequence shown here is derived from an EMBL/GenBank/DDBJ whole genome shotgun (WGS) entry which is preliminary data.</text>
</comment>
<dbReference type="CDD" id="cd04301">
    <property type="entry name" value="NAT_SF"/>
    <property type="match status" value="1"/>
</dbReference>
<dbReference type="InterPro" id="IPR051556">
    <property type="entry name" value="N-term/lysine_N-AcTrnsfr"/>
</dbReference>
<dbReference type="Proteomes" id="UP000279236">
    <property type="component" value="Unassembled WGS sequence"/>
</dbReference>
<dbReference type="PANTHER" id="PTHR42919:SF8">
    <property type="entry name" value="N-ALPHA-ACETYLTRANSFERASE 50"/>
    <property type="match status" value="1"/>
</dbReference>
<dbReference type="PANTHER" id="PTHR42919">
    <property type="entry name" value="N-ALPHA-ACETYLTRANSFERASE"/>
    <property type="match status" value="1"/>
</dbReference>
<dbReference type="OrthoDB" id="9975416at2759"/>
<dbReference type="AlphaFoldDB" id="A0A427XQ07"/>
<protein>
    <recommendedName>
        <fullName evidence="3">N-acetyltransferase domain-containing protein</fullName>
    </recommendedName>
</protein>